<keyword evidence="2" id="KW-1185">Reference proteome</keyword>
<organism evidence="1 2">
    <name type="scientific">Acidithiobacillus ferrooxidans</name>
    <name type="common">Thiobacillus ferrooxidans</name>
    <dbReference type="NCBI Taxonomy" id="920"/>
    <lineage>
        <taxon>Bacteria</taxon>
        <taxon>Pseudomonadati</taxon>
        <taxon>Pseudomonadota</taxon>
        <taxon>Acidithiobacillia</taxon>
        <taxon>Acidithiobacillales</taxon>
        <taxon>Acidithiobacillaceae</taxon>
        <taxon>Acidithiobacillus</taxon>
    </lineage>
</organism>
<evidence type="ECO:0000313" key="2">
    <source>
        <dbReference type="Proteomes" id="UP000078302"/>
    </source>
</evidence>
<dbReference type="EMBL" id="LVXZ01000191">
    <property type="protein sequence ID" value="OAP87695.1"/>
    <property type="molecule type" value="Genomic_DNA"/>
</dbReference>
<sequence>MNLVKGFIGVLIFALIDGLSFAPITGASLVSCEYLCSSACFGDRPPIVTVQNCNLRSFSRKQRNF</sequence>
<comment type="caution">
    <text evidence="1">The sequence shown here is derived from an EMBL/GenBank/DDBJ whole genome shotgun (WGS) entry which is preliminary data.</text>
</comment>
<name>A0A179B8L2_ACIFR</name>
<gene>
    <name evidence="1" type="ORF">A4H96_12565</name>
</gene>
<proteinExistence type="predicted"/>
<dbReference type="AlphaFoldDB" id="A0A179B8L2"/>
<accession>A0A179B8L2</accession>
<reference evidence="1 2" key="1">
    <citation type="submission" date="2016-04" db="EMBL/GenBank/DDBJ databases">
        <title>Acidithiobacillus ferrooxidans genome sequencing and assembly.</title>
        <authorList>
            <person name="Zhou Z."/>
        </authorList>
    </citation>
    <scope>NUCLEOTIDE SEQUENCE [LARGE SCALE GENOMIC DNA]</scope>
    <source>
        <strain evidence="1 2">BY0502</strain>
    </source>
</reference>
<dbReference type="Proteomes" id="UP000078302">
    <property type="component" value="Unassembled WGS sequence"/>
</dbReference>
<evidence type="ECO:0008006" key="3">
    <source>
        <dbReference type="Google" id="ProtNLM"/>
    </source>
</evidence>
<dbReference type="PROSITE" id="PS51257">
    <property type="entry name" value="PROKAR_LIPOPROTEIN"/>
    <property type="match status" value="1"/>
</dbReference>
<protein>
    <recommendedName>
        <fullName evidence="3">Lipoprotein</fullName>
    </recommendedName>
</protein>
<evidence type="ECO:0000313" key="1">
    <source>
        <dbReference type="EMBL" id="OAP87695.1"/>
    </source>
</evidence>